<dbReference type="InterPro" id="IPR011049">
    <property type="entry name" value="Serralysin-like_metalloprot_C"/>
</dbReference>
<evidence type="ECO:0000256" key="1">
    <source>
        <dbReference type="ARBA" id="ARBA00004613"/>
    </source>
</evidence>
<keyword evidence="2" id="KW-0964">Secreted</keyword>
<dbReference type="SUPFAM" id="SSF51120">
    <property type="entry name" value="beta-Roll"/>
    <property type="match status" value="1"/>
</dbReference>
<protein>
    <submittedName>
        <fullName evidence="3">Putative calcium-binding protein</fullName>
    </submittedName>
</protein>
<dbReference type="PROSITE" id="PS00330">
    <property type="entry name" value="HEMOLYSIN_CALCIUM"/>
    <property type="match status" value="2"/>
</dbReference>
<dbReference type="PANTHER" id="PTHR38340:SF1">
    <property type="entry name" value="S-LAYER PROTEIN"/>
    <property type="match status" value="1"/>
</dbReference>
<dbReference type="Proteomes" id="UP000187059">
    <property type="component" value="Plasmid pPABY6"/>
</dbReference>
<dbReference type="EMBL" id="CP015094">
    <property type="protein sequence ID" value="APZ55207.1"/>
    <property type="molecule type" value="Genomic_DNA"/>
</dbReference>
<dbReference type="PANTHER" id="PTHR38340">
    <property type="entry name" value="S-LAYER PROTEIN"/>
    <property type="match status" value="1"/>
</dbReference>
<name>A0A1P8V0Q2_9RHOB</name>
<geneLocation type="plasmid" evidence="4">
    <name>ppaby6</name>
</geneLocation>
<gene>
    <name evidence="3" type="ORF">Ga0080574_TMP4925</name>
</gene>
<dbReference type="Gene3D" id="2.150.10.10">
    <property type="entry name" value="Serralysin-like metalloprotease, C-terminal"/>
    <property type="match status" value="1"/>
</dbReference>
<dbReference type="AlphaFoldDB" id="A0A1P8V0Q2"/>
<evidence type="ECO:0000313" key="3">
    <source>
        <dbReference type="EMBL" id="APZ55207.1"/>
    </source>
</evidence>
<evidence type="ECO:0000313" key="4">
    <source>
        <dbReference type="Proteomes" id="UP000187059"/>
    </source>
</evidence>
<organism evidence="3 4">
    <name type="scientific">Salipiger abyssi</name>
    <dbReference type="NCBI Taxonomy" id="1250539"/>
    <lineage>
        <taxon>Bacteria</taxon>
        <taxon>Pseudomonadati</taxon>
        <taxon>Pseudomonadota</taxon>
        <taxon>Alphaproteobacteria</taxon>
        <taxon>Rhodobacterales</taxon>
        <taxon>Roseobacteraceae</taxon>
        <taxon>Salipiger</taxon>
    </lineage>
</organism>
<comment type="subcellular location">
    <subcellularLocation>
        <location evidence="1">Secreted</location>
    </subcellularLocation>
</comment>
<reference evidence="3 4" key="1">
    <citation type="submission" date="2016-04" db="EMBL/GenBank/DDBJ databases">
        <title>Deep-sea bacteria in the southern Pacific.</title>
        <authorList>
            <person name="Tang K."/>
        </authorList>
    </citation>
    <scope>NUCLEOTIDE SEQUENCE [LARGE SCALE GENOMIC DNA]</scope>
    <source>
        <strain evidence="3 4">JLT2014</strain>
        <plasmid evidence="4">ppaby6</plasmid>
    </source>
</reference>
<dbReference type="PRINTS" id="PR00313">
    <property type="entry name" value="CABNDNGRPT"/>
</dbReference>
<keyword evidence="3" id="KW-0614">Plasmid</keyword>
<sequence>MDRLSFQSFLTEGRTMVFDQLWTSVTGDAVHLWAGSSSGSGLLGLALRDGSTPQLRSTTWLTGSGGATLLLQDMSYTEDGVAAGQDRMLISSGIAGGAQFYTVGPGGGLTGSGALTDAANRPLSVSEFTCFEQQGQSYMAAASGAREGLSLYRLSEGMSRATLLDSVTDTPKSTATGISDVLSFEQGGTRFVLSASGTEDGLSVYAVTGGQLELRDTLGPKDGLWIDGLEDVALLSAGGQTFAIGLSALSGTLSAVRINPMGVLFVEDILHDSLDTRFGGARAMDTFEAAGRSFIVAGGNDGGLALIELLPGGALYHHQSIVQDAGWDIGAIQGLQAEVLGNELQLFVSGAAAPGIVRLSMPLADIGPLQQGGGGNDALSGGASDDLLMGRWGNDTLIGGAGDDTLFAGPGADRLTGGAGADVFVLTADGQVDRITDFQPGTDRIDLDDWGMVYDISALRFTATNWGGRIFWQDQQVDIYLEGGGSLDPALWSQDDFLF</sequence>
<evidence type="ECO:0000256" key="2">
    <source>
        <dbReference type="ARBA" id="ARBA00022525"/>
    </source>
</evidence>
<dbReference type="InterPro" id="IPR050557">
    <property type="entry name" value="RTX_toxin/Mannuronan_C5-epim"/>
</dbReference>
<dbReference type="InterPro" id="IPR001343">
    <property type="entry name" value="Hemolysn_Ca-bd"/>
</dbReference>
<keyword evidence="4" id="KW-1185">Reference proteome</keyword>
<proteinExistence type="predicted"/>
<accession>A0A1P8V0Q2</accession>
<dbReference type="KEGG" id="paby:Ga0080574_TMP4925"/>
<dbReference type="InterPro" id="IPR018511">
    <property type="entry name" value="Hemolysin-typ_Ca-bd_CS"/>
</dbReference>
<dbReference type="RefSeq" id="WP_076706155.1">
    <property type="nucleotide sequence ID" value="NZ_CP015094.1"/>
</dbReference>
<dbReference type="Pfam" id="PF00353">
    <property type="entry name" value="HemolysinCabind"/>
    <property type="match status" value="1"/>
</dbReference>
<dbReference type="GO" id="GO:0005509">
    <property type="term" value="F:calcium ion binding"/>
    <property type="evidence" value="ECO:0007669"/>
    <property type="project" value="InterPro"/>
</dbReference>
<dbReference type="GO" id="GO:0005615">
    <property type="term" value="C:extracellular space"/>
    <property type="evidence" value="ECO:0007669"/>
    <property type="project" value="InterPro"/>
</dbReference>